<dbReference type="HAMAP" id="MF_00160">
    <property type="entry name" value="SerC_aminotrans_5"/>
    <property type="match status" value="1"/>
</dbReference>
<dbReference type="FunFam" id="3.90.1150.10:FF:000006">
    <property type="entry name" value="Phosphoserine aminotransferase"/>
    <property type="match status" value="1"/>
</dbReference>
<protein>
    <recommendedName>
        <fullName evidence="11">Phosphoserine aminotransferase</fullName>
        <ecNumber evidence="11">2.6.1.52</ecNumber>
    </recommendedName>
    <alternativeName>
        <fullName evidence="11">Phosphohydroxythreonine aminotransferase</fullName>
        <shortName evidence="11">PSAT</shortName>
    </alternativeName>
</protein>
<dbReference type="CDD" id="cd00611">
    <property type="entry name" value="PSAT_like"/>
    <property type="match status" value="1"/>
</dbReference>
<proteinExistence type="inferred from homology"/>
<dbReference type="InterPro" id="IPR015424">
    <property type="entry name" value="PyrdxlP-dep_Trfase"/>
</dbReference>
<dbReference type="UniPathway" id="UPA00135">
    <property type="reaction ID" value="UER00197"/>
</dbReference>
<dbReference type="FunFam" id="3.40.640.10:FF:000010">
    <property type="entry name" value="Phosphoserine aminotransferase"/>
    <property type="match status" value="1"/>
</dbReference>
<evidence type="ECO:0000256" key="11">
    <source>
        <dbReference type="HAMAP-Rule" id="MF_00160"/>
    </source>
</evidence>
<dbReference type="PANTHER" id="PTHR43247:SF1">
    <property type="entry name" value="PHOSPHOSERINE AMINOTRANSFERASE"/>
    <property type="match status" value="1"/>
</dbReference>
<evidence type="ECO:0000259" key="13">
    <source>
        <dbReference type="Pfam" id="PF00266"/>
    </source>
</evidence>
<dbReference type="eggNOG" id="COG1932">
    <property type="taxonomic scope" value="Bacteria"/>
</dbReference>
<dbReference type="PROSITE" id="PS00595">
    <property type="entry name" value="AA_TRANSFER_CLASS_5"/>
    <property type="match status" value="1"/>
</dbReference>
<feature type="modified residue" description="N6-(pyridoxal phosphate)lysine" evidence="11">
    <location>
        <position position="196"/>
    </location>
</feature>
<dbReference type="EMBL" id="JOTN01000019">
    <property type="protein sequence ID" value="KEK17978.1"/>
    <property type="molecule type" value="Genomic_DNA"/>
</dbReference>
<evidence type="ECO:0000256" key="6">
    <source>
        <dbReference type="ARBA" id="ARBA00022679"/>
    </source>
</evidence>
<keyword evidence="4 11" id="KW-0032">Aminotransferase</keyword>
<dbReference type="STRING" id="574376.BAMA_08085"/>
<dbReference type="GO" id="GO:0030170">
    <property type="term" value="F:pyridoxal phosphate binding"/>
    <property type="evidence" value="ECO:0007669"/>
    <property type="project" value="UniProtKB-UniRule"/>
</dbReference>
<comment type="function">
    <text evidence="1 11">Catalyzes the reversible conversion of 3-phosphohydroxypyruvate to phosphoserine and of 3-hydroxy-2-oxo-4-phosphonooxybutanoate to phosphohydroxythreonine.</text>
</comment>
<dbReference type="InterPro" id="IPR015421">
    <property type="entry name" value="PyrdxlP-dep_Trfase_major"/>
</dbReference>
<dbReference type="InterPro" id="IPR015422">
    <property type="entry name" value="PyrdxlP-dep_Trfase_small"/>
</dbReference>
<evidence type="ECO:0000256" key="5">
    <source>
        <dbReference type="ARBA" id="ARBA00022605"/>
    </source>
</evidence>
<comment type="catalytic activity">
    <reaction evidence="9 11">
        <text>4-(phosphooxy)-L-threonine + 2-oxoglutarate = (R)-3-hydroxy-2-oxo-4-phosphooxybutanoate + L-glutamate</text>
        <dbReference type="Rhea" id="RHEA:16573"/>
        <dbReference type="ChEBI" id="CHEBI:16810"/>
        <dbReference type="ChEBI" id="CHEBI:29985"/>
        <dbReference type="ChEBI" id="CHEBI:58452"/>
        <dbReference type="ChEBI" id="CHEBI:58538"/>
        <dbReference type="EC" id="2.6.1.52"/>
    </reaction>
</comment>
<sequence length="360" mass="40384">MERVYNFSAGPSMLPLPVLEKVQTELLNYSGTGMSIMEMSHRGPAFQQVMDEATSLLRELMNIPENYEVLFLQGGASLQFSMIPLNLLHRFKKASYVHTGSWSKKAMQEAKKIGNVHLLASSEENRFTTIPSIHQSTIPTEVDYVHITTNNTIEGTRYKEIPLTGEIPLVADMSSNILSEEYDITRFGLIYAGAQKNLGPAGLTVVIIRKDLIGHADASCPAMLNYETYSKHGSLYNTPPSFSIYVTKLVLEWLKEQGGVRIMEEKNREKAALLYNFLDESKFFSSPVHHAYRSLMNIPFTAPSDDLNQTFIQEAKALGLETLKGHRSVGGMRASIYNAMPIEGVKKLVDFMKAFEMKNK</sequence>
<evidence type="ECO:0000256" key="2">
    <source>
        <dbReference type="ARBA" id="ARBA00005099"/>
    </source>
</evidence>
<name>A0A073K6W9_9BACI</name>
<dbReference type="OrthoDB" id="9809412at2"/>
<dbReference type="GO" id="GO:0005737">
    <property type="term" value="C:cytoplasm"/>
    <property type="evidence" value="ECO:0007669"/>
    <property type="project" value="UniProtKB-SubCell"/>
</dbReference>
<dbReference type="InterPro" id="IPR022278">
    <property type="entry name" value="Pser_aminoTfrase"/>
</dbReference>
<dbReference type="NCBIfam" id="NF003764">
    <property type="entry name" value="PRK05355.1"/>
    <property type="match status" value="1"/>
</dbReference>
<dbReference type="AlphaFoldDB" id="A0A073K6W9"/>
<evidence type="ECO:0000256" key="3">
    <source>
        <dbReference type="ARBA" id="ARBA00006904"/>
    </source>
</evidence>
<keyword evidence="11" id="KW-0963">Cytoplasm</keyword>
<dbReference type="PANTHER" id="PTHR43247">
    <property type="entry name" value="PHOSPHOSERINE AMINOTRANSFERASE"/>
    <property type="match status" value="1"/>
</dbReference>
<dbReference type="Gene3D" id="3.40.640.10">
    <property type="entry name" value="Type I PLP-dependent aspartate aminotransferase-like (Major domain)"/>
    <property type="match status" value="1"/>
</dbReference>
<comment type="subunit">
    <text evidence="11">Homodimer.</text>
</comment>
<feature type="domain" description="Aminotransferase class V" evidence="13">
    <location>
        <begin position="4"/>
        <end position="348"/>
    </location>
</feature>
<dbReference type="NCBIfam" id="TIGR01364">
    <property type="entry name" value="serC_1"/>
    <property type="match status" value="1"/>
</dbReference>
<evidence type="ECO:0000256" key="8">
    <source>
        <dbReference type="ARBA" id="ARBA00023299"/>
    </source>
</evidence>
<evidence type="ECO:0000313" key="15">
    <source>
        <dbReference type="Proteomes" id="UP000027822"/>
    </source>
</evidence>
<dbReference type="InterPro" id="IPR000192">
    <property type="entry name" value="Aminotrans_V_dom"/>
</dbReference>
<comment type="similarity">
    <text evidence="3 11">Belongs to the class-V pyridoxal-phosphate-dependent aminotransferase family. SerC subfamily.</text>
</comment>
<keyword evidence="15" id="KW-1185">Reference proteome</keyword>
<keyword evidence="8 11" id="KW-0718">Serine biosynthesis</keyword>
<dbReference type="PIRSF" id="PIRSF000525">
    <property type="entry name" value="SerC"/>
    <property type="match status" value="1"/>
</dbReference>
<dbReference type="Pfam" id="PF00266">
    <property type="entry name" value="Aminotran_5"/>
    <property type="match status" value="1"/>
</dbReference>
<keyword evidence="5 11" id="KW-0028">Amino-acid biosynthesis</keyword>
<organism evidence="14 15">
    <name type="scientific">Bacillus manliponensis</name>
    <dbReference type="NCBI Taxonomy" id="574376"/>
    <lineage>
        <taxon>Bacteria</taxon>
        <taxon>Bacillati</taxon>
        <taxon>Bacillota</taxon>
        <taxon>Bacilli</taxon>
        <taxon>Bacillales</taxon>
        <taxon>Bacillaceae</taxon>
        <taxon>Bacillus</taxon>
        <taxon>Bacillus cereus group</taxon>
    </lineage>
</organism>
<reference evidence="14 15" key="1">
    <citation type="submission" date="2014-06" db="EMBL/GenBank/DDBJ databases">
        <title>Draft genome sequence of Bacillus manliponensis JCM 15802 (MCCC 1A00708).</title>
        <authorList>
            <person name="Lai Q."/>
            <person name="Liu Y."/>
            <person name="Shao Z."/>
        </authorList>
    </citation>
    <scope>NUCLEOTIDE SEQUENCE [LARGE SCALE GENOMIC DNA]</scope>
    <source>
        <strain evidence="14 15">JCM 15802</strain>
    </source>
</reference>
<feature type="binding site" evidence="11">
    <location>
        <position position="42"/>
    </location>
    <ligand>
        <name>L-glutamate</name>
        <dbReference type="ChEBI" id="CHEBI:29985"/>
    </ligand>
</feature>
<feature type="binding site" evidence="11">
    <location>
        <position position="172"/>
    </location>
    <ligand>
        <name>pyridoxal 5'-phosphate</name>
        <dbReference type="ChEBI" id="CHEBI:597326"/>
    </ligand>
</feature>
<evidence type="ECO:0000256" key="1">
    <source>
        <dbReference type="ARBA" id="ARBA00003483"/>
    </source>
</evidence>
<evidence type="ECO:0000256" key="4">
    <source>
        <dbReference type="ARBA" id="ARBA00022576"/>
    </source>
</evidence>
<dbReference type="RefSeq" id="WP_034642145.1">
    <property type="nucleotide sequence ID" value="NZ_CBCSJC010000016.1"/>
</dbReference>
<comment type="caution">
    <text evidence="11">Lacks conserved residue(s) required for the propagation of feature annotation.</text>
</comment>
<evidence type="ECO:0000256" key="10">
    <source>
        <dbReference type="ARBA" id="ARBA00049007"/>
    </source>
</evidence>
<comment type="caution">
    <text evidence="14">The sequence shown here is derived from an EMBL/GenBank/DDBJ whole genome shotgun (WGS) entry which is preliminary data.</text>
</comment>
<comment type="subcellular location">
    <subcellularLocation>
        <location evidence="11">Cytoplasm</location>
    </subcellularLocation>
</comment>
<comment type="catalytic activity">
    <reaction evidence="10 11 12">
        <text>O-phospho-L-serine + 2-oxoglutarate = 3-phosphooxypyruvate + L-glutamate</text>
        <dbReference type="Rhea" id="RHEA:14329"/>
        <dbReference type="ChEBI" id="CHEBI:16810"/>
        <dbReference type="ChEBI" id="CHEBI:18110"/>
        <dbReference type="ChEBI" id="CHEBI:29985"/>
        <dbReference type="ChEBI" id="CHEBI:57524"/>
        <dbReference type="EC" id="2.6.1.52"/>
    </reaction>
</comment>
<dbReference type="SUPFAM" id="SSF53383">
    <property type="entry name" value="PLP-dependent transferases"/>
    <property type="match status" value="1"/>
</dbReference>
<evidence type="ECO:0000313" key="14">
    <source>
        <dbReference type="EMBL" id="KEK17978.1"/>
    </source>
</evidence>
<dbReference type="Gene3D" id="3.90.1150.10">
    <property type="entry name" value="Aspartate Aminotransferase, domain 1"/>
    <property type="match status" value="1"/>
</dbReference>
<dbReference type="GO" id="GO:0004648">
    <property type="term" value="F:O-phospho-L-serine:2-oxoglutarate aminotransferase activity"/>
    <property type="evidence" value="ECO:0007669"/>
    <property type="project" value="UniProtKB-UniRule"/>
</dbReference>
<dbReference type="Proteomes" id="UP000027822">
    <property type="component" value="Unassembled WGS sequence"/>
</dbReference>
<feature type="binding site" evidence="11">
    <location>
        <begin position="76"/>
        <end position="77"/>
    </location>
    <ligand>
        <name>pyridoxal 5'-phosphate</name>
        <dbReference type="ChEBI" id="CHEBI:597326"/>
    </ligand>
</feature>
<feature type="binding site" evidence="11">
    <location>
        <begin position="237"/>
        <end position="238"/>
    </location>
    <ligand>
        <name>pyridoxal 5'-phosphate</name>
        <dbReference type="ChEBI" id="CHEBI:597326"/>
    </ligand>
</feature>
<dbReference type="InterPro" id="IPR020578">
    <property type="entry name" value="Aminotrans_V_PyrdxlP_BS"/>
</dbReference>
<evidence type="ECO:0000256" key="12">
    <source>
        <dbReference type="RuleBase" id="RU004505"/>
    </source>
</evidence>
<keyword evidence="6 11" id="KW-0808">Transferase</keyword>
<feature type="binding site" evidence="11">
    <location>
        <position position="195"/>
    </location>
    <ligand>
        <name>pyridoxal 5'-phosphate</name>
        <dbReference type="ChEBI" id="CHEBI:597326"/>
    </ligand>
</feature>
<feature type="binding site" evidence="11">
    <location>
        <position position="102"/>
    </location>
    <ligand>
        <name>pyridoxal 5'-phosphate</name>
        <dbReference type="ChEBI" id="CHEBI:597326"/>
    </ligand>
</feature>
<gene>
    <name evidence="11" type="primary">serC</name>
    <name evidence="14" type="ORF">BAMA_08085</name>
</gene>
<dbReference type="EC" id="2.6.1.52" evidence="11"/>
<accession>A0A073K6W9</accession>
<evidence type="ECO:0000256" key="9">
    <source>
        <dbReference type="ARBA" id="ARBA00047630"/>
    </source>
</evidence>
<keyword evidence="7 11" id="KW-0663">Pyridoxal phosphate</keyword>
<dbReference type="GO" id="GO:0006564">
    <property type="term" value="P:L-serine biosynthetic process"/>
    <property type="evidence" value="ECO:0007669"/>
    <property type="project" value="UniProtKB-UniRule"/>
</dbReference>
<comment type="cofactor">
    <cofactor evidence="11">
        <name>pyridoxal 5'-phosphate</name>
        <dbReference type="ChEBI" id="CHEBI:597326"/>
    </cofactor>
    <text evidence="11">Binds 1 pyridoxal phosphate per subunit.</text>
</comment>
<comment type="pathway">
    <text evidence="2 11 12">Amino-acid biosynthesis; L-serine biosynthesis; L-serine from 3-phospho-D-glycerate: step 2/3.</text>
</comment>
<evidence type="ECO:0000256" key="7">
    <source>
        <dbReference type="ARBA" id="ARBA00022898"/>
    </source>
</evidence>
<feature type="binding site" evidence="11">
    <location>
        <position position="152"/>
    </location>
    <ligand>
        <name>pyridoxal 5'-phosphate</name>
        <dbReference type="ChEBI" id="CHEBI:597326"/>
    </ligand>
</feature>